<keyword evidence="1" id="KW-0732">Signal</keyword>
<dbReference type="Proteomes" id="UP001317629">
    <property type="component" value="Chromosome"/>
</dbReference>
<dbReference type="PANTHER" id="PTHR39327">
    <property type="match status" value="1"/>
</dbReference>
<proteinExistence type="predicted"/>
<keyword evidence="3" id="KW-1185">Reference proteome</keyword>
<dbReference type="Pfam" id="PF06035">
    <property type="entry name" value="Peptidase_C93"/>
    <property type="match status" value="1"/>
</dbReference>
<reference evidence="2 3" key="1">
    <citation type="journal article" date="2023" name="Int. J. Syst. Evol. Microbiol.">
        <title>Methylocystis iwaonis sp. nov., a type II methane-oxidizing bacterium from surface soil of a rice paddy field in Japan, and emended description of the genus Methylocystis (ex Whittenbury et al. 1970) Bowman et al. 1993.</title>
        <authorList>
            <person name="Kaise H."/>
            <person name="Sawadogo J.B."/>
            <person name="Alam M.S."/>
            <person name="Ueno C."/>
            <person name="Dianou D."/>
            <person name="Shinjo R."/>
            <person name="Asakawa S."/>
        </authorList>
    </citation>
    <scope>NUCLEOTIDE SEQUENCE [LARGE SCALE GENOMIC DNA]</scope>
    <source>
        <strain evidence="2 3">SS37A-Re</strain>
    </source>
</reference>
<protein>
    <submittedName>
        <fullName evidence="2">Transglutaminase</fullName>
    </submittedName>
</protein>
<dbReference type="EMBL" id="AP027142">
    <property type="protein sequence ID" value="BDV35939.1"/>
    <property type="molecule type" value="Genomic_DNA"/>
</dbReference>
<evidence type="ECO:0000256" key="1">
    <source>
        <dbReference type="SAM" id="SignalP"/>
    </source>
</evidence>
<dbReference type="Gene3D" id="3.10.620.30">
    <property type="match status" value="1"/>
</dbReference>
<evidence type="ECO:0000313" key="3">
    <source>
        <dbReference type="Proteomes" id="UP001317629"/>
    </source>
</evidence>
<feature type="signal peptide" evidence="1">
    <location>
        <begin position="1"/>
        <end position="28"/>
    </location>
</feature>
<name>A0ABM8EDF1_9HYPH</name>
<dbReference type="RefSeq" id="WP_202071163.1">
    <property type="nucleotide sequence ID" value="NZ_AP027142.1"/>
</dbReference>
<feature type="chain" id="PRO_5047435207" evidence="1">
    <location>
        <begin position="29"/>
        <end position="209"/>
    </location>
</feature>
<evidence type="ECO:0000313" key="2">
    <source>
        <dbReference type="EMBL" id="BDV35939.1"/>
    </source>
</evidence>
<organism evidence="2 3">
    <name type="scientific">Methylocystis iwaonis</name>
    <dbReference type="NCBI Taxonomy" id="2885079"/>
    <lineage>
        <taxon>Bacteria</taxon>
        <taxon>Pseudomonadati</taxon>
        <taxon>Pseudomonadota</taxon>
        <taxon>Alphaproteobacteria</taxon>
        <taxon>Hyphomicrobiales</taxon>
        <taxon>Methylocystaceae</taxon>
        <taxon>Methylocystis</taxon>
    </lineage>
</organism>
<dbReference type="InterPro" id="IPR010319">
    <property type="entry name" value="Transglutaminase-like_Cys_pept"/>
</dbReference>
<accession>A0ABM8EDF1</accession>
<gene>
    <name evidence="2" type="ORF">SS37A_34680</name>
</gene>
<sequence>MFGFIGKSVLALGMAGAALMPVAATSFAGPDVSSFATLGPETSIPYGWVDFCQRYRGECQADYQIPQDIDLNASNFNKITRINLWVNKHVAPIADSEHWGVIDAWDYPTDGKGDCEDYALLKRRMLIEEGFPRGALLLTVVKEKNGDGHSVLTVRTNHGEYILDNLTDQVRPWTKAPYRFVKRQSQQDPNIWVAIGAPTAAPAYVSNGP</sequence>
<dbReference type="PANTHER" id="PTHR39327:SF1">
    <property type="entry name" value="BLR5470 PROTEIN"/>
    <property type="match status" value="1"/>
</dbReference>